<dbReference type="Gene3D" id="2.70.9.20">
    <property type="entry name" value="Major capsid protein Vp54"/>
    <property type="match status" value="1"/>
</dbReference>
<evidence type="ECO:0000259" key="1">
    <source>
        <dbReference type="Pfam" id="PF04451"/>
    </source>
</evidence>
<dbReference type="GO" id="GO:0005198">
    <property type="term" value="F:structural molecule activity"/>
    <property type="evidence" value="ECO:0007669"/>
    <property type="project" value="InterPro"/>
</dbReference>
<proteinExistence type="predicted"/>
<dbReference type="Pfam" id="PF04451">
    <property type="entry name" value="Capsid_NCLDV"/>
    <property type="match status" value="1"/>
</dbReference>
<feature type="domain" description="Major capsid protein C-terminal" evidence="1">
    <location>
        <begin position="335"/>
        <end position="535"/>
    </location>
</feature>
<dbReference type="InterPro" id="IPR038519">
    <property type="entry name" value="MCP_C_sf"/>
</dbReference>
<accession>A0A6C0IB07</accession>
<dbReference type="InterPro" id="IPR007542">
    <property type="entry name" value="MCP_C"/>
</dbReference>
<organism evidence="3">
    <name type="scientific">viral metagenome</name>
    <dbReference type="NCBI Taxonomy" id="1070528"/>
    <lineage>
        <taxon>unclassified sequences</taxon>
        <taxon>metagenomes</taxon>
        <taxon>organismal metagenomes</taxon>
    </lineage>
</organism>
<sequence length="540" mass="61233">MPGGGLIVLVSYGAQNTILSGNPQFTYFYKNFRRYSHFSQESVTIALEGQNELFYDRPIQLRVKIQRVADLLSDLYFTFRVPDIYCKDVSVAVPPYNQRQARYTEAPNPNTAKQFNFQWVRYLGAHIIQHASFHVGGQKIQEFDSDYIIAKAHADLDQDEFAKWQRLIGDVYELNNPANGLYAGIDGSTPPNKGYPLVVSDGTTGQQANNPSIPGQDIHVPLPFWFTQSFTNALPLVALQSHECEIQLTLRPIQELYTILDVNGYRVAPGYKVNTGASDLPGNKPAYMDVSGPSGQPDGVFNLFAVDFGYTPPVLPTWFLNPRIQCTFTYLTDDERKTFASQPLSYLMYQTTRYSFPGMYNRQILDLETHNPVNRILFVPRRSDSLQYKNDVLNWTNWWNYPAQPFKKASAIATNKISSGLIQPATQIQIIRNLRILLDGNEAQEEKPTDYFTKITPWRYENGGAAKEAAYLPVYSFSLESPSTQPTGSLNTSRVRVFQVEVDPWPLSQNTNYVYDLAVYVENINWFEVASGMGGLKWAL</sequence>
<dbReference type="AlphaFoldDB" id="A0A6C0IB07"/>
<name>A0A6C0IB07_9ZZZZ</name>
<evidence type="ECO:0000313" key="3">
    <source>
        <dbReference type="EMBL" id="QHT89780.1"/>
    </source>
</evidence>
<reference evidence="3" key="1">
    <citation type="journal article" date="2020" name="Nature">
        <title>Giant virus diversity and host interactions through global metagenomics.</title>
        <authorList>
            <person name="Schulz F."/>
            <person name="Roux S."/>
            <person name="Paez-Espino D."/>
            <person name="Jungbluth S."/>
            <person name="Walsh D.A."/>
            <person name="Denef V.J."/>
            <person name="McMahon K.D."/>
            <person name="Konstantinidis K.T."/>
            <person name="Eloe-Fadrosh E.A."/>
            <person name="Kyrpides N.C."/>
            <person name="Woyke T."/>
        </authorList>
    </citation>
    <scope>NUCLEOTIDE SEQUENCE</scope>
    <source>
        <strain evidence="3">GVMAG-M-3300023184-62</strain>
    </source>
</reference>
<feature type="domain" description="Major capsid protein N-terminal" evidence="2">
    <location>
        <begin position="26"/>
        <end position="272"/>
    </location>
</feature>
<dbReference type="InterPro" id="IPR031654">
    <property type="entry name" value="Capsid_N"/>
</dbReference>
<dbReference type="Pfam" id="PF16903">
    <property type="entry name" value="Capsid_N"/>
    <property type="match status" value="1"/>
</dbReference>
<dbReference type="Gene3D" id="2.70.9.10">
    <property type="entry name" value="Adenovirus Type 2 Hexon, domain 4"/>
    <property type="match status" value="1"/>
</dbReference>
<evidence type="ECO:0000259" key="2">
    <source>
        <dbReference type="Pfam" id="PF16903"/>
    </source>
</evidence>
<dbReference type="EMBL" id="MN740152">
    <property type="protein sequence ID" value="QHT89780.1"/>
    <property type="molecule type" value="Genomic_DNA"/>
</dbReference>
<dbReference type="InterPro" id="IPR016112">
    <property type="entry name" value="VP_dsDNA_II"/>
</dbReference>
<evidence type="ECO:0008006" key="4">
    <source>
        <dbReference type="Google" id="ProtNLM"/>
    </source>
</evidence>
<dbReference type="SUPFAM" id="SSF49749">
    <property type="entry name" value="Group II dsDNA viruses VP"/>
    <property type="match status" value="2"/>
</dbReference>
<protein>
    <recommendedName>
        <fullName evidence="4">Major capsid protein N-terminal domain-containing protein</fullName>
    </recommendedName>
</protein>